<name>A0A0E9T0H7_ANGAN</name>
<evidence type="ECO:0000313" key="1">
    <source>
        <dbReference type="EMBL" id="JAH47081.1"/>
    </source>
</evidence>
<reference evidence="1" key="1">
    <citation type="submission" date="2014-11" db="EMBL/GenBank/DDBJ databases">
        <authorList>
            <person name="Amaro Gonzalez C."/>
        </authorList>
    </citation>
    <scope>NUCLEOTIDE SEQUENCE</scope>
</reference>
<sequence>MWNACVYIRDSCTIHRERELTQPQNFSESSIRDQTTVWLYRT</sequence>
<dbReference type="AlphaFoldDB" id="A0A0E9T0H7"/>
<proteinExistence type="predicted"/>
<reference evidence="1" key="2">
    <citation type="journal article" date="2015" name="Fish Shellfish Immunol.">
        <title>Early steps in the European eel (Anguilla anguilla)-Vibrio vulnificus interaction in the gills: Role of the RtxA13 toxin.</title>
        <authorList>
            <person name="Callol A."/>
            <person name="Pajuelo D."/>
            <person name="Ebbesson L."/>
            <person name="Teles M."/>
            <person name="MacKenzie S."/>
            <person name="Amaro C."/>
        </authorList>
    </citation>
    <scope>NUCLEOTIDE SEQUENCE</scope>
</reference>
<accession>A0A0E9T0H7</accession>
<dbReference type="EMBL" id="GBXM01061496">
    <property type="protein sequence ID" value="JAH47081.1"/>
    <property type="molecule type" value="Transcribed_RNA"/>
</dbReference>
<protein>
    <submittedName>
        <fullName evidence="1">Uncharacterized protein</fullName>
    </submittedName>
</protein>
<organism evidence="1">
    <name type="scientific">Anguilla anguilla</name>
    <name type="common">European freshwater eel</name>
    <name type="synonym">Muraena anguilla</name>
    <dbReference type="NCBI Taxonomy" id="7936"/>
    <lineage>
        <taxon>Eukaryota</taxon>
        <taxon>Metazoa</taxon>
        <taxon>Chordata</taxon>
        <taxon>Craniata</taxon>
        <taxon>Vertebrata</taxon>
        <taxon>Euteleostomi</taxon>
        <taxon>Actinopterygii</taxon>
        <taxon>Neopterygii</taxon>
        <taxon>Teleostei</taxon>
        <taxon>Anguilliformes</taxon>
        <taxon>Anguillidae</taxon>
        <taxon>Anguilla</taxon>
    </lineage>
</organism>